<gene>
    <name evidence="1" type="ORF">AFERRID_01340</name>
</gene>
<reference evidence="1 2" key="1">
    <citation type="journal article" date="2018" name="Microbiol. Resour. Announc.">
        <title>Complete Genome Sequence of Acidithiobacillus ferridurans JCM 18981.</title>
        <authorList>
            <person name="Miyauchi T."/>
            <person name="Kouzuma A."/>
            <person name="Abe T."/>
            <person name="Watanabe K."/>
        </authorList>
    </citation>
    <scope>NUCLEOTIDE SEQUENCE [LARGE SCALE GENOMIC DNA]</scope>
    <source>
        <strain evidence="2">ATCC 33020 / DSM 29468 / JCM 18981 / 11Fe</strain>
    </source>
</reference>
<evidence type="ECO:0008006" key="3">
    <source>
        <dbReference type="Google" id="ProtNLM"/>
    </source>
</evidence>
<name>A0A2Z6IF36_ACIFI</name>
<sequence>MKTIIFSHGDKGGVGKSVVAALLVDMALQRFSRASLIEGDAKTPDVFARYQDDPQVVKKMISLNLAGDAATAVGGLAEWLENENPDDHLVTIVNLPANAGETLDGLVDLIIPVCTDLGYDVAACYSLGKGAEASLSLQQSMDSGLLSKIDESRRLIIIPEFAGTRDSFIYTNKAVAEKYLYEKTVLPKLAPVPTADVIFSSPGAFSTMAKRKPEGFGVFQAHTLKRWLKDCFAALDPVFPEPLFPEPPALHDDMVDGERGPYE</sequence>
<organism evidence="1 2">
    <name type="scientific">Acidithiobacillus ferridurans</name>
    <dbReference type="NCBI Taxonomy" id="1232575"/>
    <lineage>
        <taxon>Bacteria</taxon>
        <taxon>Pseudomonadati</taxon>
        <taxon>Pseudomonadota</taxon>
        <taxon>Acidithiobacillia</taxon>
        <taxon>Acidithiobacillales</taxon>
        <taxon>Acidithiobacillaceae</taxon>
        <taxon>Acidithiobacillus</taxon>
    </lineage>
</organism>
<accession>A0A2Z6IF36</accession>
<dbReference type="AlphaFoldDB" id="A0A2Z6IF36"/>
<evidence type="ECO:0000313" key="2">
    <source>
        <dbReference type="Proteomes" id="UP000280188"/>
    </source>
</evidence>
<proteinExistence type="predicted"/>
<keyword evidence="2" id="KW-1185">Reference proteome</keyword>
<dbReference type="RefSeq" id="WP_126604157.1">
    <property type="nucleotide sequence ID" value="NZ_AP018795.1"/>
</dbReference>
<dbReference type="KEGG" id="afj:AFERRID_01340"/>
<dbReference type="EMBL" id="AP018795">
    <property type="protein sequence ID" value="BBF63916.1"/>
    <property type="molecule type" value="Genomic_DNA"/>
</dbReference>
<protein>
    <recommendedName>
        <fullName evidence="3">CobQ/CobB/MinD/ParA nucleotide binding domain-containing protein</fullName>
    </recommendedName>
</protein>
<evidence type="ECO:0000313" key="1">
    <source>
        <dbReference type="EMBL" id="BBF63916.1"/>
    </source>
</evidence>
<dbReference type="Proteomes" id="UP000280188">
    <property type="component" value="Chromosome"/>
</dbReference>